<dbReference type="InterPro" id="IPR011123">
    <property type="entry name" value="Y_Y_Y"/>
</dbReference>
<dbReference type="GO" id="GO:0043565">
    <property type="term" value="F:sequence-specific DNA binding"/>
    <property type="evidence" value="ECO:0007669"/>
    <property type="project" value="InterPro"/>
</dbReference>
<dbReference type="Pfam" id="PF12833">
    <property type="entry name" value="HTH_18"/>
    <property type="match status" value="1"/>
</dbReference>
<dbReference type="Pfam" id="PF07494">
    <property type="entry name" value="Reg_prop"/>
    <property type="match status" value="7"/>
</dbReference>
<gene>
    <name evidence="18" type="ORF">ENS56_14485</name>
</gene>
<evidence type="ECO:0000256" key="8">
    <source>
        <dbReference type="ARBA" id="ARBA00023012"/>
    </source>
</evidence>
<dbReference type="FunFam" id="3.30.565.10:FF:000037">
    <property type="entry name" value="Hybrid sensor histidine kinase/response regulator"/>
    <property type="match status" value="1"/>
</dbReference>
<dbReference type="Pfam" id="PF00512">
    <property type="entry name" value="HisKA"/>
    <property type="match status" value="1"/>
</dbReference>
<dbReference type="Gene3D" id="2.130.10.10">
    <property type="entry name" value="YVTN repeat-like/Quinoprotein amine dehydrogenase"/>
    <property type="match status" value="4"/>
</dbReference>
<keyword evidence="9" id="KW-0805">Transcription regulation</keyword>
<dbReference type="EC" id="2.7.13.3" evidence="2"/>
<dbReference type="InterPro" id="IPR011110">
    <property type="entry name" value="Reg_prop"/>
</dbReference>
<reference evidence="18" key="1">
    <citation type="journal article" date="2020" name="mSystems">
        <title>Genome- and Community-Level Interaction Insights into Carbon Utilization and Element Cycling Functions of Hydrothermarchaeota in Hydrothermal Sediment.</title>
        <authorList>
            <person name="Zhou Z."/>
            <person name="Liu Y."/>
            <person name="Xu W."/>
            <person name="Pan J."/>
            <person name="Luo Z.H."/>
            <person name="Li M."/>
        </authorList>
    </citation>
    <scope>NUCLEOTIDE SEQUENCE [LARGE SCALE GENOMIC DNA]</scope>
    <source>
        <strain evidence="18">SpSt-500</strain>
    </source>
</reference>
<dbReference type="SUPFAM" id="SSF55874">
    <property type="entry name" value="ATPase domain of HSP90 chaperone/DNA topoisomerase II/histidine kinase"/>
    <property type="match status" value="1"/>
</dbReference>
<dbReference type="Gene3D" id="3.40.50.2300">
    <property type="match status" value="1"/>
</dbReference>
<dbReference type="SMART" id="SM00388">
    <property type="entry name" value="HisKA"/>
    <property type="match status" value="1"/>
</dbReference>
<dbReference type="CDD" id="cd00082">
    <property type="entry name" value="HisKA"/>
    <property type="match status" value="1"/>
</dbReference>
<keyword evidence="11" id="KW-0804">Transcription</keyword>
<dbReference type="FunFam" id="2.60.40.10:FF:000791">
    <property type="entry name" value="Two-component system sensor histidine kinase/response regulator"/>
    <property type="match status" value="1"/>
</dbReference>
<dbReference type="InterPro" id="IPR013783">
    <property type="entry name" value="Ig-like_fold"/>
</dbReference>
<dbReference type="InterPro" id="IPR003594">
    <property type="entry name" value="HATPase_dom"/>
</dbReference>
<keyword evidence="4" id="KW-0808">Transferase</keyword>
<evidence type="ECO:0000256" key="11">
    <source>
        <dbReference type="ARBA" id="ARBA00023163"/>
    </source>
</evidence>
<dbReference type="InterPro" id="IPR018060">
    <property type="entry name" value="HTH_AraC"/>
</dbReference>
<keyword evidence="14" id="KW-1133">Transmembrane helix</keyword>
<feature type="domain" description="Response regulatory" evidence="17">
    <location>
        <begin position="1134"/>
        <end position="1249"/>
    </location>
</feature>
<evidence type="ECO:0000313" key="18">
    <source>
        <dbReference type="EMBL" id="HGT49242.1"/>
    </source>
</evidence>
<dbReference type="GO" id="GO:0000155">
    <property type="term" value="F:phosphorelay sensor kinase activity"/>
    <property type="evidence" value="ECO:0007669"/>
    <property type="project" value="InterPro"/>
</dbReference>
<dbReference type="PROSITE" id="PS01124">
    <property type="entry name" value="HTH_ARAC_FAMILY_2"/>
    <property type="match status" value="1"/>
</dbReference>
<dbReference type="Gene3D" id="2.60.40.10">
    <property type="entry name" value="Immunoglobulins"/>
    <property type="match status" value="1"/>
</dbReference>
<dbReference type="Gene3D" id="3.30.565.10">
    <property type="entry name" value="Histidine kinase-like ATPase, C-terminal domain"/>
    <property type="match status" value="1"/>
</dbReference>
<name>A0A832G8I3_9BACT</name>
<feature type="domain" description="HTH araC/xylS-type" evidence="15">
    <location>
        <begin position="1281"/>
        <end position="1380"/>
    </location>
</feature>
<evidence type="ECO:0000256" key="5">
    <source>
        <dbReference type="ARBA" id="ARBA00022741"/>
    </source>
</evidence>
<evidence type="ECO:0000256" key="1">
    <source>
        <dbReference type="ARBA" id="ARBA00000085"/>
    </source>
</evidence>
<dbReference type="PANTHER" id="PTHR43547:SF2">
    <property type="entry name" value="HYBRID SIGNAL TRANSDUCTION HISTIDINE KINASE C"/>
    <property type="match status" value="1"/>
</dbReference>
<sequence length="1386" mass="159461">MNTLRIIRINFISVLIIYVVFVSVAHPQKIQFERLSTTNGLSNNLVYDILQDKTGFLWIATDDGLNRFDGYEFKIFRNEPNNINSLSDNSVWSLAEDNNGRIWIGTKSGWLNCFDPVNEKFSRWHIGSKIIKENTITVIFPEDDNKIWIGTYRSGLYLLNPETSQLSNWQFNPFDSNSITYNYISSIKKDYQNNLWLGTYNGLTKLSRINSKYIFKQYYKDEKNQNSLSDNLIWNISNDETDQNILWIGTANNLTSYNIAENKFTRYLITNPDKLQFGTGCGNVIVEYYNDQKLLWIDSYAGLIRFNLTTSKVDRFTTEKNNPFSLPSNRINKIYRDRSGVLWIGTDNGLAYFSQKKIKFNYSISPNINYLNSPELYDISITSLSISKDGTLWIGTEKGLYYSEKNNLRIQKLFALSDANIWSLSSDDKNNLWIGTYGKGFYQLNCSTKKITDWTYLNKRTKSLSRFFIKSIFTDNTGNIWIGYWGLGLAKFIQQSNEFKVFVHNNHDSTSLSFDDVWVIYQDRKNRIWVGTNGGGLNLLSDEKGFKHFLSEPNAKFKLGSNSIYSICESVVGVDKNKTILWIGTNNGLSKIIINENSDLDFSSNIESKIYTIADGLPDNSIKSLIEDNNGNIWIGTSSGISRFNPLTERFVNFNTADGLISNDINLSAAAILNDETVLMGSKAGLMFFNPNQIKQSDYKPQIVLTDFRIFNQSLKVTEDSPLKQSIVYSDEIEIPYSENVFSIQFSAIDFNSSKSIQYAFMLEGFDKEWRTSTDVRTVTYTNLNPGSYVFRLKATNSDGVWSDNIRSLKIIILPPWWQTYWAVALYVLVFVLGVWGIVKFQVNREKLQQELKRQEFEAHHLREVEKMKSRFFANLSHEFRTPLLLIKGPLEQLINGKAESNLLEYYQMIKRNADRLQNLIDQLLELSQLESEALPLNIQKQNIISVIRNAVANFSPLAKQKKINLNFSCEYENILTAFDKDKLEKIINNLISNAIKFTNEQGEVNVEIEPEKNENIYQLKIKISDTGIGISEEHLPKIFERFYQVDDTTYKSEGFGIGLALVKELVTIHRWNISVDSKKSEGTTFTITIPLSEEEYNQIFINNDEEVEELNEILFIEADDKEIIQGNGNNNPKLLFVEDSEDVRIYVSHLLKPHYNLLLSDNAREGIELAKTHSPDLIVSDVMMPEMDGFEFCKIIKTDLRTSHIPVILLTARATRDSKLEGLETGADDYITKPFDSEELLIRIKNLIEQRKLLREKFSKEIYFNPESLALNSLDKNFMKKITEVVEKNLYDFTFDSEKLAMEISISRSNLNRKLRAITGKGPGEFIRDLRMKKAAQYIIEDKFSITQIALEIGFASPAQFTRAFKKHFGCLPSEFKEKCTGNDC</sequence>
<dbReference type="PANTHER" id="PTHR43547">
    <property type="entry name" value="TWO-COMPONENT HISTIDINE KINASE"/>
    <property type="match status" value="1"/>
</dbReference>
<dbReference type="GO" id="GO:0003700">
    <property type="term" value="F:DNA-binding transcription factor activity"/>
    <property type="evidence" value="ECO:0007669"/>
    <property type="project" value="InterPro"/>
</dbReference>
<dbReference type="InterPro" id="IPR004358">
    <property type="entry name" value="Sig_transdc_His_kin-like_C"/>
</dbReference>
<keyword evidence="13" id="KW-0175">Coiled coil</keyword>
<keyword evidence="6" id="KW-0418">Kinase</keyword>
<organism evidence="18">
    <name type="scientific">Ignavibacterium album</name>
    <dbReference type="NCBI Taxonomy" id="591197"/>
    <lineage>
        <taxon>Bacteria</taxon>
        <taxon>Pseudomonadati</taxon>
        <taxon>Ignavibacteriota</taxon>
        <taxon>Ignavibacteria</taxon>
        <taxon>Ignavibacteriales</taxon>
        <taxon>Ignavibacteriaceae</taxon>
        <taxon>Ignavibacterium</taxon>
    </lineage>
</organism>
<keyword evidence="14" id="KW-0472">Membrane</keyword>
<feature type="transmembrane region" description="Helical" evidence="14">
    <location>
        <begin position="817"/>
        <end position="839"/>
    </location>
</feature>
<dbReference type="InterPro" id="IPR005467">
    <property type="entry name" value="His_kinase_dom"/>
</dbReference>
<keyword evidence="8" id="KW-0902">Two-component regulatory system</keyword>
<keyword evidence="5" id="KW-0547">Nucleotide-binding</keyword>
<feature type="coiled-coil region" evidence="13">
    <location>
        <begin position="838"/>
        <end position="865"/>
    </location>
</feature>
<dbReference type="Pfam" id="PF00072">
    <property type="entry name" value="Response_reg"/>
    <property type="match status" value="1"/>
</dbReference>
<dbReference type="PROSITE" id="PS50110">
    <property type="entry name" value="RESPONSE_REGULATORY"/>
    <property type="match status" value="1"/>
</dbReference>
<keyword evidence="3 12" id="KW-0597">Phosphoprotein</keyword>
<evidence type="ECO:0000256" key="9">
    <source>
        <dbReference type="ARBA" id="ARBA00023015"/>
    </source>
</evidence>
<dbReference type="InterPro" id="IPR036890">
    <property type="entry name" value="HATPase_C_sf"/>
</dbReference>
<dbReference type="InterPro" id="IPR003661">
    <property type="entry name" value="HisK_dim/P_dom"/>
</dbReference>
<dbReference type="SUPFAM" id="SSF47384">
    <property type="entry name" value="Homodimeric domain of signal transducing histidine kinase"/>
    <property type="match status" value="1"/>
</dbReference>
<evidence type="ECO:0000259" key="17">
    <source>
        <dbReference type="PROSITE" id="PS50110"/>
    </source>
</evidence>
<dbReference type="FunFam" id="1.10.287.130:FF:000001">
    <property type="entry name" value="Two-component sensor histidine kinase"/>
    <property type="match status" value="1"/>
</dbReference>
<dbReference type="InterPro" id="IPR036097">
    <property type="entry name" value="HisK_dim/P_sf"/>
</dbReference>
<protein>
    <recommendedName>
        <fullName evidence="2">histidine kinase</fullName>
        <ecNumber evidence="2">2.7.13.3</ecNumber>
    </recommendedName>
</protein>
<evidence type="ECO:0000256" key="3">
    <source>
        <dbReference type="ARBA" id="ARBA00022553"/>
    </source>
</evidence>
<evidence type="ECO:0000256" key="4">
    <source>
        <dbReference type="ARBA" id="ARBA00022679"/>
    </source>
</evidence>
<dbReference type="SMART" id="SM00342">
    <property type="entry name" value="HTH_ARAC"/>
    <property type="match status" value="1"/>
</dbReference>
<dbReference type="EMBL" id="DSVI01000027">
    <property type="protein sequence ID" value="HGT49242.1"/>
    <property type="molecule type" value="Genomic_DNA"/>
</dbReference>
<keyword evidence="14" id="KW-0812">Transmembrane</keyword>
<evidence type="ECO:0000256" key="7">
    <source>
        <dbReference type="ARBA" id="ARBA00022840"/>
    </source>
</evidence>
<dbReference type="SUPFAM" id="SSF52172">
    <property type="entry name" value="CheY-like"/>
    <property type="match status" value="1"/>
</dbReference>
<feature type="modified residue" description="4-aspartylphosphate" evidence="12">
    <location>
        <position position="1182"/>
    </location>
</feature>
<dbReference type="SMART" id="SM00387">
    <property type="entry name" value="HATPase_c"/>
    <property type="match status" value="1"/>
</dbReference>
<dbReference type="InterPro" id="IPR015943">
    <property type="entry name" value="WD40/YVTN_repeat-like_dom_sf"/>
</dbReference>
<dbReference type="SUPFAM" id="SSF50998">
    <property type="entry name" value="Quinoprotein alcohol dehydrogenase-like"/>
    <property type="match status" value="1"/>
</dbReference>
<feature type="domain" description="Histidine kinase" evidence="16">
    <location>
        <begin position="875"/>
        <end position="1094"/>
    </location>
</feature>
<dbReference type="PROSITE" id="PS50109">
    <property type="entry name" value="HIS_KIN"/>
    <property type="match status" value="1"/>
</dbReference>
<comment type="catalytic activity">
    <reaction evidence="1">
        <text>ATP + protein L-histidine = ADP + protein N-phospho-L-histidine.</text>
        <dbReference type="EC" id="2.7.13.3"/>
    </reaction>
</comment>
<comment type="caution">
    <text evidence="18">The sequence shown here is derived from an EMBL/GenBank/DDBJ whole genome shotgun (WGS) entry which is preliminary data.</text>
</comment>
<keyword evidence="7" id="KW-0067">ATP-binding</keyword>
<evidence type="ECO:0000256" key="12">
    <source>
        <dbReference type="PROSITE-ProRule" id="PRU00169"/>
    </source>
</evidence>
<dbReference type="GO" id="GO:0005524">
    <property type="term" value="F:ATP binding"/>
    <property type="evidence" value="ECO:0007669"/>
    <property type="project" value="UniProtKB-KW"/>
</dbReference>
<dbReference type="PRINTS" id="PR00344">
    <property type="entry name" value="BCTRLSENSOR"/>
</dbReference>
<dbReference type="InterPro" id="IPR001789">
    <property type="entry name" value="Sig_transdc_resp-reg_receiver"/>
</dbReference>
<evidence type="ECO:0000256" key="13">
    <source>
        <dbReference type="SAM" id="Coils"/>
    </source>
</evidence>
<dbReference type="SUPFAM" id="SSF46689">
    <property type="entry name" value="Homeodomain-like"/>
    <property type="match status" value="1"/>
</dbReference>
<dbReference type="InterPro" id="IPR011047">
    <property type="entry name" value="Quinoprotein_ADH-like_sf"/>
</dbReference>
<evidence type="ECO:0000259" key="15">
    <source>
        <dbReference type="PROSITE" id="PS01124"/>
    </source>
</evidence>
<dbReference type="Pfam" id="PF02518">
    <property type="entry name" value="HATPase_c"/>
    <property type="match status" value="1"/>
</dbReference>
<dbReference type="InterPro" id="IPR009057">
    <property type="entry name" value="Homeodomain-like_sf"/>
</dbReference>
<evidence type="ECO:0000256" key="2">
    <source>
        <dbReference type="ARBA" id="ARBA00012438"/>
    </source>
</evidence>
<proteinExistence type="predicted"/>
<dbReference type="InterPro" id="IPR011006">
    <property type="entry name" value="CheY-like_superfamily"/>
</dbReference>
<accession>A0A832G8I3</accession>
<dbReference type="Gene3D" id="1.10.287.130">
    <property type="match status" value="1"/>
</dbReference>
<evidence type="ECO:0000259" key="16">
    <source>
        <dbReference type="PROSITE" id="PS50109"/>
    </source>
</evidence>
<dbReference type="SMART" id="SM00448">
    <property type="entry name" value="REC"/>
    <property type="match status" value="1"/>
</dbReference>
<evidence type="ECO:0000256" key="14">
    <source>
        <dbReference type="SAM" id="Phobius"/>
    </source>
</evidence>
<keyword evidence="10" id="KW-0238">DNA-binding</keyword>
<dbReference type="CDD" id="cd00146">
    <property type="entry name" value="PKD"/>
    <property type="match status" value="1"/>
</dbReference>
<dbReference type="PROSITE" id="PS00041">
    <property type="entry name" value="HTH_ARAC_FAMILY_1"/>
    <property type="match status" value="1"/>
</dbReference>
<dbReference type="InterPro" id="IPR018062">
    <property type="entry name" value="HTH_AraC-typ_CS"/>
</dbReference>
<evidence type="ECO:0000256" key="6">
    <source>
        <dbReference type="ARBA" id="ARBA00022777"/>
    </source>
</evidence>
<dbReference type="Pfam" id="PF07495">
    <property type="entry name" value="Y_Y_Y"/>
    <property type="match status" value="1"/>
</dbReference>
<dbReference type="Gene3D" id="1.10.10.60">
    <property type="entry name" value="Homeodomain-like"/>
    <property type="match status" value="1"/>
</dbReference>
<evidence type="ECO:0000256" key="10">
    <source>
        <dbReference type="ARBA" id="ARBA00023125"/>
    </source>
</evidence>